<dbReference type="GO" id="GO:0005524">
    <property type="term" value="F:ATP binding"/>
    <property type="evidence" value="ECO:0007669"/>
    <property type="project" value="UniProtKB-KW"/>
</dbReference>
<evidence type="ECO:0000256" key="10">
    <source>
        <dbReference type="ARBA" id="ARBA00022741"/>
    </source>
</evidence>
<keyword evidence="12 20" id="KW-1133">Transmembrane helix</keyword>
<feature type="transmembrane region" description="Helical" evidence="20">
    <location>
        <begin position="118"/>
        <end position="141"/>
    </location>
</feature>
<name>A0A232LTB7_9EURO</name>
<evidence type="ECO:0000256" key="18">
    <source>
        <dbReference type="ARBA" id="ARBA00068795"/>
    </source>
</evidence>
<keyword evidence="6" id="KW-1003">Cell membrane</keyword>
<keyword evidence="5" id="KW-0813">Transport</keyword>
<reference evidence="23 24" key="1">
    <citation type="journal article" date="2015" name="Environ. Microbiol.">
        <title>Metagenome sequence of Elaphomyces granulatus from sporocarp tissue reveals Ascomycota ectomycorrhizal fingerprints of genome expansion and a Proteobacteria-rich microbiome.</title>
        <authorList>
            <person name="Quandt C.A."/>
            <person name="Kohler A."/>
            <person name="Hesse C.N."/>
            <person name="Sharpton T.J."/>
            <person name="Martin F."/>
            <person name="Spatafora J.W."/>
        </authorList>
    </citation>
    <scope>NUCLEOTIDE SEQUENCE [LARGE SCALE GENOMIC DNA]</scope>
    <source>
        <strain evidence="23 24">OSC145934</strain>
    </source>
</reference>
<evidence type="ECO:0000313" key="24">
    <source>
        <dbReference type="Proteomes" id="UP000243515"/>
    </source>
</evidence>
<evidence type="ECO:0000256" key="15">
    <source>
        <dbReference type="ARBA" id="ARBA00023140"/>
    </source>
</evidence>
<evidence type="ECO:0000259" key="21">
    <source>
        <dbReference type="Pfam" id="PF00501"/>
    </source>
</evidence>
<dbReference type="Pfam" id="PF13193">
    <property type="entry name" value="AMP-binding_C"/>
    <property type="match status" value="1"/>
</dbReference>
<evidence type="ECO:0000256" key="20">
    <source>
        <dbReference type="SAM" id="Phobius"/>
    </source>
</evidence>
<keyword evidence="7" id="KW-0436">Ligase</keyword>
<gene>
    <name evidence="23" type="ORF">Egran_04980</name>
</gene>
<comment type="catalytic activity">
    <reaction evidence="16">
        <text>a very long-chain fatty acid + ATP + CoA = a very long-chain fatty acyl-CoA + AMP + diphosphate</text>
        <dbReference type="Rhea" id="RHEA:54536"/>
        <dbReference type="ChEBI" id="CHEBI:30616"/>
        <dbReference type="ChEBI" id="CHEBI:33019"/>
        <dbReference type="ChEBI" id="CHEBI:57287"/>
        <dbReference type="ChEBI" id="CHEBI:58950"/>
        <dbReference type="ChEBI" id="CHEBI:138261"/>
        <dbReference type="ChEBI" id="CHEBI:456215"/>
    </reaction>
</comment>
<dbReference type="GO" id="GO:0005324">
    <property type="term" value="F:long-chain fatty acid transmembrane transporter activity"/>
    <property type="evidence" value="ECO:0007669"/>
    <property type="project" value="TreeGrafter"/>
</dbReference>
<evidence type="ECO:0000256" key="4">
    <source>
        <dbReference type="ARBA" id="ARBA00006432"/>
    </source>
</evidence>
<feature type="domain" description="AMP-binding enzyme C-terminal" evidence="22">
    <location>
        <begin position="520"/>
        <end position="606"/>
    </location>
</feature>
<evidence type="ECO:0000256" key="3">
    <source>
        <dbReference type="ARBA" id="ARBA00004651"/>
    </source>
</evidence>
<dbReference type="Gene3D" id="3.30.300.30">
    <property type="match status" value="1"/>
</dbReference>
<dbReference type="GO" id="GO:0004467">
    <property type="term" value="F:long-chain fatty acid-CoA ligase activity"/>
    <property type="evidence" value="ECO:0007669"/>
    <property type="project" value="TreeGrafter"/>
</dbReference>
<keyword evidence="9 20" id="KW-0812">Transmembrane</keyword>
<comment type="subcellular location">
    <subcellularLocation>
        <location evidence="3">Cell membrane</location>
        <topology evidence="3">Multi-pass membrane protein</topology>
    </subcellularLocation>
    <subcellularLocation>
        <location evidence="1">Lipid droplet</location>
    </subcellularLocation>
    <subcellularLocation>
        <location evidence="2">Peroxisome membrane</location>
        <topology evidence="2">Multi-pass membrane protein</topology>
    </subcellularLocation>
</comment>
<keyword evidence="10" id="KW-0547">Nucleotide-binding</keyword>
<evidence type="ECO:0000256" key="6">
    <source>
        <dbReference type="ARBA" id="ARBA00022475"/>
    </source>
</evidence>
<keyword evidence="11" id="KW-0067">ATP-binding</keyword>
<evidence type="ECO:0000256" key="8">
    <source>
        <dbReference type="ARBA" id="ARBA00022677"/>
    </source>
</evidence>
<dbReference type="EMBL" id="NPHW01004973">
    <property type="protein sequence ID" value="OXV07258.1"/>
    <property type="molecule type" value="Genomic_DNA"/>
</dbReference>
<evidence type="ECO:0000256" key="13">
    <source>
        <dbReference type="ARBA" id="ARBA00023055"/>
    </source>
</evidence>
<dbReference type="InterPro" id="IPR020845">
    <property type="entry name" value="AMP-binding_CS"/>
</dbReference>
<protein>
    <recommendedName>
        <fullName evidence="18">Very long-chain fatty acid transport protein</fullName>
    </recommendedName>
    <alternativeName>
        <fullName evidence="19">Very-long-chain acyl-CoA synthetase</fullName>
    </alternativeName>
</protein>
<keyword evidence="14 20" id="KW-0472">Membrane</keyword>
<comment type="caution">
    <text evidence="23">The sequence shown here is derived from an EMBL/GenBank/DDBJ whole genome shotgun (WGS) entry which is preliminary data.</text>
</comment>
<dbReference type="Gene3D" id="3.40.50.12780">
    <property type="entry name" value="N-terminal domain of ligase-like"/>
    <property type="match status" value="1"/>
</dbReference>
<keyword evidence="13" id="KW-0445">Lipid transport</keyword>
<keyword evidence="15" id="KW-0576">Peroxisome</keyword>
<dbReference type="OrthoDB" id="10253869at2759"/>
<dbReference type="GO" id="GO:0044539">
    <property type="term" value="P:long-chain fatty acid import into cell"/>
    <property type="evidence" value="ECO:0007669"/>
    <property type="project" value="TreeGrafter"/>
</dbReference>
<dbReference type="PROSITE" id="PS00455">
    <property type="entry name" value="AMP_BINDING"/>
    <property type="match status" value="1"/>
</dbReference>
<dbReference type="GO" id="GO:0005811">
    <property type="term" value="C:lipid droplet"/>
    <property type="evidence" value="ECO:0007669"/>
    <property type="project" value="UniProtKB-SubCell"/>
</dbReference>
<evidence type="ECO:0000259" key="22">
    <source>
        <dbReference type="Pfam" id="PF13193"/>
    </source>
</evidence>
<dbReference type="FunFam" id="3.40.50.12780:FF:000019">
    <property type="entry name" value="Long-chain fatty acid transporter"/>
    <property type="match status" value="1"/>
</dbReference>
<dbReference type="InterPro" id="IPR045851">
    <property type="entry name" value="AMP-bd_C_sf"/>
</dbReference>
<comment type="function">
    <text evidence="17">Acyl-CoA synthetase required for both the import of long chain fatty acids (LCFAs) (C14-C18) and the activation very long chain fatty acids (VLCFAs) (C20-C26) by esterification of the fatty acids into metabolically active CoA-thioesters for subsequent degradation or incorporation into phospholipids. The transport and fatty acyl-CoA synthetase activities are genetically separable and are thus independent activities. Esterifies VLCFAs in the peroxisome matrix. The VLCFAs are actively transported into peroxisomes by a PXA1-PXA2 heterodimeric transporter in the peroxisomal membrane.</text>
</comment>
<evidence type="ECO:0000256" key="14">
    <source>
        <dbReference type="ARBA" id="ARBA00023136"/>
    </source>
</evidence>
<accession>A0A232LTB7</accession>
<dbReference type="PANTHER" id="PTHR43107:SF15">
    <property type="entry name" value="FATTY ACID TRANSPORT PROTEIN 3, ISOFORM A"/>
    <property type="match status" value="1"/>
</dbReference>
<dbReference type="GO" id="GO:0009898">
    <property type="term" value="C:cytoplasmic side of plasma membrane"/>
    <property type="evidence" value="ECO:0007669"/>
    <property type="project" value="TreeGrafter"/>
</dbReference>
<dbReference type="GO" id="GO:0005778">
    <property type="term" value="C:peroxisomal membrane"/>
    <property type="evidence" value="ECO:0007669"/>
    <property type="project" value="UniProtKB-SubCell"/>
</dbReference>
<keyword evidence="8" id="KW-0551">Lipid droplet</keyword>
<dbReference type="AlphaFoldDB" id="A0A232LTB7"/>
<evidence type="ECO:0000256" key="17">
    <source>
        <dbReference type="ARBA" id="ARBA00060276"/>
    </source>
</evidence>
<feature type="domain" description="AMP-dependent synthetase/ligase" evidence="21">
    <location>
        <begin position="69"/>
        <end position="401"/>
    </location>
</feature>
<evidence type="ECO:0000256" key="19">
    <source>
        <dbReference type="ARBA" id="ARBA00078285"/>
    </source>
</evidence>
<dbReference type="PANTHER" id="PTHR43107">
    <property type="entry name" value="LONG-CHAIN FATTY ACID TRANSPORT PROTEIN"/>
    <property type="match status" value="1"/>
</dbReference>
<proteinExistence type="inferred from homology"/>
<evidence type="ECO:0000313" key="23">
    <source>
        <dbReference type="EMBL" id="OXV07258.1"/>
    </source>
</evidence>
<evidence type="ECO:0000256" key="12">
    <source>
        <dbReference type="ARBA" id="ARBA00022989"/>
    </source>
</evidence>
<evidence type="ECO:0000256" key="2">
    <source>
        <dbReference type="ARBA" id="ARBA00004585"/>
    </source>
</evidence>
<evidence type="ECO:0000256" key="7">
    <source>
        <dbReference type="ARBA" id="ARBA00022598"/>
    </source>
</evidence>
<feature type="transmembrane region" description="Helical" evidence="20">
    <location>
        <begin position="274"/>
        <end position="297"/>
    </location>
</feature>
<comment type="similarity">
    <text evidence="4">Belongs to the ATP-dependent AMP-binding enzyme family.</text>
</comment>
<dbReference type="InterPro" id="IPR025110">
    <property type="entry name" value="AMP-bd_C"/>
</dbReference>
<evidence type="ECO:0000256" key="1">
    <source>
        <dbReference type="ARBA" id="ARBA00004502"/>
    </source>
</evidence>
<evidence type="ECO:0000256" key="5">
    <source>
        <dbReference type="ARBA" id="ARBA00022448"/>
    </source>
</evidence>
<sequence length="654" mass="73126">MPQLPALPEISRHLAAPAIVTSLAYLNARWSLFYDWTLITGLAKMGILTRWAERKDRLNLFYVLEKHAHSSRTANHPFIVYNGRTWSFREAYETSLRYGTWFQTVHGVKPKEIVAMNFMNSSTFIFICLGLWSIGAIPAFINYNLSGKPLTHSIKSSSARLLVVDDEVRRSFDQDQLATLGSSDFRDGKGPVEVVFFTPAVEAQVLQTEAVRADDSVRGSTTAPDMAILIYTSGTTGLPKPAIVSWKKCWGGATFPPHWMGLRRTDRLFTCMPLYHSSATLLAFLPCLMSATTLIVGRRFSARKFWKEVQESQATIIQYVGETMRYLLAIPPQIDSVTGEDFDKKHHVRMAFGNGLRPDIWNRIKERFNIGTIAEFYAATEGTSGSWNLSVNGFSAGAIGRNGIIVELALGRSIAIAEVDPVTEIPWRHPKTGFCKQVPRGEPGELLYALDPANIQNKYQGYYGNAQATEDKVLRDVFAKGDAWFRTGDLIRWDRDGRWFFSDRIGDTFRWKSENVSTSEIAEVLGGHPDVLEANVYGVALPRHDGRAGCAAIIFKGQTSEAATVAEPSPATLETLASHLTANLPKFAVPLFLRVTGGLQATGNNKQQKHILRTEGVDPSHVATHDRLYWLWDNRYVPFGQKDWDRMTGGQVRL</sequence>
<dbReference type="Pfam" id="PF00501">
    <property type="entry name" value="AMP-binding"/>
    <property type="match status" value="1"/>
</dbReference>
<evidence type="ECO:0000256" key="11">
    <source>
        <dbReference type="ARBA" id="ARBA00022840"/>
    </source>
</evidence>
<keyword evidence="24" id="KW-1185">Reference proteome</keyword>
<evidence type="ECO:0000256" key="16">
    <source>
        <dbReference type="ARBA" id="ARBA00051585"/>
    </source>
</evidence>
<dbReference type="InterPro" id="IPR042099">
    <property type="entry name" value="ANL_N_sf"/>
</dbReference>
<dbReference type="Proteomes" id="UP000243515">
    <property type="component" value="Unassembled WGS sequence"/>
</dbReference>
<organism evidence="23 24">
    <name type="scientific">Elaphomyces granulatus</name>
    <dbReference type="NCBI Taxonomy" id="519963"/>
    <lineage>
        <taxon>Eukaryota</taxon>
        <taxon>Fungi</taxon>
        <taxon>Dikarya</taxon>
        <taxon>Ascomycota</taxon>
        <taxon>Pezizomycotina</taxon>
        <taxon>Eurotiomycetes</taxon>
        <taxon>Eurotiomycetidae</taxon>
        <taxon>Eurotiales</taxon>
        <taxon>Elaphomycetaceae</taxon>
        <taxon>Elaphomyces</taxon>
    </lineage>
</organism>
<dbReference type="InterPro" id="IPR000873">
    <property type="entry name" value="AMP-dep_synth/lig_dom"/>
</dbReference>
<evidence type="ECO:0000256" key="9">
    <source>
        <dbReference type="ARBA" id="ARBA00022692"/>
    </source>
</evidence>
<dbReference type="SUPFAM" id="SSF56801">
    <property type="entry name" value="Acetyl-CoA synthetase-like"/>
    <property type="match status" value="1"/>
</dbReference>